<feature type="transmembrane region" description="Helical" evidence="1">
    <location>
        <begin position="132"/>
        <end position="154"/>
    </location>
</feature>
<reference evidence="2 3" key="2">
    <citation type="journal article" date="2016" name="Genome Announc.">
        <title>Draft Genome Sequence of Oceanobacillus picturae Heshi-B3, Isolated from Fermented Rice Bran in a Traditional Japanese Seafood Dish.</title>
        <authorList>
            <person name="Akuzawa S."/>
            <person name="Nagaoka J."/>
            <person name="Kanekatsu M."/>
            <person name="Kanesaki Y."/>
            <person name="Suzuki T."/>
        </authorList>
    </citation>
    <scope>NUCLEOTIDE SEQUENCE [LARGE SCALE GENOMIC DNA]</scope>
    <source>
        <strain evidence="2 3">Heshi-B3</strain>
    </source>
</reference>
<sequence length="156" mass="17117">MNITQFLVILFSVNGLIGLWFYVVMYKKRKLFTDRFWMVMAMVGSGILSLNLAMMLFFMFPFNLGTLAIISTIIGGGIGVLFGALTRFQSLLAGFSQGSIGAIMGTMFGAVVENPALCGLPAAYFIDVEQHMMLFSLFGTGLVISTFGLLFYSLRV</sequence>
<evidence type="ECO:0000256" key="1">
    <source>
        <dbReference type="SAM" id="Phobius"/>
    </source>
</evidence>
<evidence type="ECO:0000313" key="2">
    <source>
        <dbReference type="EMBL" id="GAQ19957.1"/>
    </source>
</evidence>
<protein>
    <submittedName>
        <fullName evidence="2">MnxB</fullName>
    </submittedName>
</protein>
<dbReference type="RefSeq" id="WP_238591091.1">
    <property type="nucleotide sequence ID" value="NZ_BBXV01000088.1"/>
</dbReference>
<feature type="transmembrane region" description="Helical" evidence="1">
    <location>
        <begin position="66"/>
        <end position="85"/>
    </location>
</feature>
<dbReference type="AlphaFoldDB" id="A0A0U9HB99"/>
<name>A0A0U9HB99_9BACI</name>
<keyword evidence="1" id="KW-0472">Membrane</keyword>
<comment type="caution">
    <text evidence="2">The sequence shown here is derived from an EMBL/GenBank/DDBJ whole genome shotgun (WGS) entry which is preliminary data.</text>
</comment>
<evidence type="ECO:0000313" key="3">
    <source>
        <dbReference type="Proteomes" id="UP000052946"/>
    </source>
</evidence>
<keyword evidence="1" id="KW-1133">Transmembrane helix</keyword>
<proteinExistence type="predicted"/>
<keyword evidence="1" id="KW-0812">Transmembrane</keyword>
<feature type="transmembrane region" description="Helical" evidence="1">
    <location>
        <begin position="6"/>
        <end position="24"/>
    </location>
</feature>
<dbReference type="Proteomes" id="UP000052946">
    <property type="component" value="Unassembled WGS sequence"/>
</dbReference>
<organism evidence="2 3">
    <name type="scientific">Oceanobacillus picturae</name>
    <dbReference type="NCBI Taxonomy" id="171693"/>
    <lineage>
        <taxon>Bacteria</taxon>
        <taxon>Bacillati</taxon>
        <taxon>Bacillota</taxon>
        <taxon>Bacilli</taxon>
        <taxon>Bacillales</taxon>
        <taxon>Bacillaceae</taxon>
        <taxon>Oceanobacillus</taxon>
    </lineage>
</organism>
<accession>A0A0U9HB99</accession>
<gene>
    <name evidence="2" type="ORF">OPHB3_3943</name>
</gene>
<dbReference type="EMBL" id="BBXV01000088">
    <property type="protein sequence ID" value="GAQ19957.1"/>
    <property type="molecule type" value="Genomic_DNA"/>
</dbReference>
<feature type="transmembrane region" description="Helical" evidence="1">
    <location>
        <begin position="92"/>
        <end position="112"/>
    </location>
</feature>
<feature type="transmembrane region" description="Helical" evidence="1">
    <location>
        <begin position="36"/>
        <end position="60"/>
    </location>
</feature>
<reference evidence="3" key="1">
    <citation type="submission" date="2015-07" db="EMBL/GenBank/DDBJ databases">
        <title>Draft Genome Sequence of Oceanobacillus picturae Heshi-B3 that Was Isolated from Fermented Rice Bran with Aging Salted Mackerel, Which Was Named Heshiko as Traditional Fermented Seafood in Japan.</title>
        <authorList>
            <person name="Akuzawa S."/>
            <person name="Nakagawa J."/>
            <person name="Kanekatsu T."/>
            <person name="Kanesaki Y."/>
            <person name="Suzuki T."/>
        </authorList>
    </citation>
    <scope>NUCLEOTIDE SEQUENCE [LARGE SCALE GENOMIC DNA]</scope>
    <source>
        <strain evidence="3">Heshi-B3</strain>
    </source>
</reference>